<proteinExistence type="predicted"/>
<protein>
    <submittedName>
        <fullName evidence="1">Uncharacterized protein</fullName>
    </submittedName>
</protein>
<dbReference type="AlphaFoldDB" id="F0XAY4"/>
<evidence type="ECO:0000313" key="2">
    <source>
        <dbReference type="Proteomes" id="UP000007796"/>
    </source>
</evidence>
<reference evidence="1 2" key="1">
    <citation type="journal article" date="2011" name="Proc. Natl. Acad. Sci. U.S.A.">
        <title>Genome and transcriptome analyses of the mountain pine beetle-fungal symbiont Grosmannia clavigera, a lodgepole pine pathogen.</title>
        <authorList>
            <person name="DiGuistini S."/>
            <person name="Wang Y."/>
            <person name="Liao N.Y."/>
            <person name="Taylor G."/>
            <person name="Tanguay P."/>
            <person name="Feau N."/>
            <person name="Henrissat B."/>
            <person name="Chan S.K."/>
            <person name="Hesse-Orce U."/>
            <person name="Alamouti S.M."/>
            <person name="Tsui C.K.M."/>
            <person name="Docking R.T."/>
            <person name="Levasseur A."/>
            <person name="Haridas S."/>
            <person name="Robertson G."/>
            <person name="Birol I."/>
            <person name="Holt R.A."/>
            <person name="Marra M.A."/>
            <person name="Hamelin R.C."/>
            <person name="Hirst M."/>
            <person name="Jones S.J.M."/>
            <person name="Bohlmann J."/>
            <person name="Breuil C."/>
        </authorList>
    </citation>
    <scope>NUCLEOTIDE SEQUENCE [LARGE SCALE GENOMIC DNA]</scope>
    <source>
        <strain evidence="2">kw1407 / UAMH 11150</strain>
    </source>
</reference>
<accession>F0XAY4</accession>
<evidence type="ECO:0000313" key="1">
    <source>
        <dbReference type="EMBL" id="EFX05153.1"/>
    </source>
</evidence>
<sequence>MLTISRRARRRLCHWLPADGGPAPSNHLAPLGAGLRLGVALRRSPPNDVAAQKRSWPYPAHYKFVEIALEQYIGSTAHRLVLLLS</sequence>
<organism evidence="2">
    <name type="scientific">Grosmannia clavigera (strain kw1407 / UAMH 11150)</name>
    <name type="common">Blue stain fungus</name>
    <name type="synonym">Graphiocladiella clavigera</name>
    <dbReference type="NCBI Taxonomy" id="655863"/>
    <lineage>
        <taxon>Eukaryota</taxon>
        <taxon>Fungi</taxon>
        <taxon>Dikarya</taxon>
        <taxon>Ascomycota</taxon>
        <taxon>Pezizomycotina</taxon>
        <taxon>Sordariomycetes</taxon>
        <taxon>Sordariomycetidae</taxon>
        <taxon>Ophiostomatales</taxon>
        <taxon>Ophiostomataceae</taxon>
        <taxon>Leptographium</taxon>
    </lineage>
</organism>
<dbReference type="HOGENOM" id="CLU_2512851_0_0_1"/>
<keyword evidence="2" id="KW-1185">Reference proteome</keyword>
<dbReference type="GeneID" id="25974705"/>
<gene>
    <name evidence="1" type="ORF">CMQ_1789</name>
</gene>
<dbReference type="InParanoid" id="F0XAY4"/>
<dbReference type="RefSeq" id="XP_014174635.1">
    <property type="nucleotide sequence ID" value="XM_014319160.1"/>
</dbReference>
<dbReference type="EMBL" id="GL629747">
    <property type="protein sequence ID" value="EFX05153.1"/>
    <property type="molecule type" value="Genomic_DNA"/>
</dbReference>
<dbReference type="Proteomes" id="UP000007796">
    <property type="component" value="Unassembled WGS sequence"/>
</dbReference>
<name>F0XAY4_GROCL</name>